<organism evidence="1 2">
    <name type="scientific">Ardenticatena maritima</name>
    <dbReference type="NCBI Taxonomy" id="872965"/>
    <lineage>
        <taxon>Bacteria</taxon>
        <taxon>Bacillati</taxon>
        <taxon>Chloroflexota</taxon>
        <taxon>Ardenticatenia</taxon>
        <taxon>Ardenticatenales</taxon>
        <taxon>Ardenticatenaceae</taxon>
        <taxon>Ardenticatena</taxon>
    </lineage>
</organism>
<dbReference type="Proteomes" id="UP000037784">
    <property type="component" value="Unassembled WGS sequence"/>
</dbReference>
<reference evidence="1 2" key="1">
    <citation type="journal article" date="2015" name="Genome Announc.">
        <title>Draft Genome Sequence of a Heterotrophic Facultative Anaerobic Thermophilic Bacterium, Ardenticatena maritima Strain 110ST.</title>
        <authorList>
            <person name="Kawaichi S."/>
            <person name="Yoshida T."/>
            <person name="Sako Y."/>
            <person name="Nakamura R."/>
        </authorList>
    </citation>
    <scope>NUCLEOTIDE SEQUENCE [LARGE SCALE GENOMIC DNA]</scope>
    <source>
        <strain evidence="1 2">110S</strain>
    </source>
</reference>
<evidence type="ECO:0000313" key="1">
    <source>
        <dbReference type="EMBL" id="GAP64405.1"/>
    </source>
</evidence>
<comment type="caution">
    <text evidence="1">The sequence shown here is derived from an EMBL/GenBank/DDBJ whole genome shotgun (WGS) entry which is preliminary data.</text>
</comment>
<keyword evidence="2" id="KW-1185">Reference proteome</keyword>
<accession>A0A0M8K9C2</accession>
<protein>
    <submittedName>
        <fullName evidence="1">Uncharacterized protein</fullName>
    </submittedName>
</protein>
<reference evidence="2" key="2">
    <citation type="submission" date="2015-08" db="EMBL/GenBank/DDBJ databases">
        <title>Draft Genome Sequence of a Heterotrophic Facultative Anaerobic Bacterium Ardenticatena maritima Strain 110S.</title>
        <authorList>
            <person name="Kawaichi S."/>
            <person name="Yoshida T."/>
            <person name="Sako Y."/>
            <person name="Nakamura R."/>
        </authorList>
    </citation>
    <scope>NUCLEOTIDE SEQUENCE [LARGE SCALE GENOMIC DNA]</scope>
    <source>
        <strain evidence="2">110S</strain>
    </source>
</reference>
<name>A0A0M8K9C2_9CHLR</name>
<proteinExistence type="predicted"/>
<evidence type="ECO:0000313" key="2">
    <source>
        <dbReference type="Proteomes" id="UP000037784"/>
    </source>
</evidence>
<dbReference type="EMBL" id="BBZA01000258">
    <property type="protein sequence ID" value="GAP64405.1"/>
    <property type="molecule type" value="Genomic_DNA"/>
</dbReference>
<gene>
    <name evidence="1" type="ORF">ARMA_2827</name>
</gene>
<dbReference type="AlphaFoldDB" id="A0A0M8K9C2"/>
<sequence length="37" mass="4131">MVELPAPPTQHKKRSTLGVTFVLTVSFYTQTLVPKNT</sequence>
<dbReference type="InParanoid" id="A0A0M8K9C2"/>